<reference evidence="1" key="2">
    <citation type="submission" date="2020-09" db="EMBL/GenBank/DDBJ databases">
        <authorList>
            <person name="Sun Q."/>
            <person name="Kim S."/>
        </authorList>
    </citation>
    <scope>NUCLEOTIDE SEQUENCE</scope>
    <source>
        <strain evidence="1">KCTC 32296</strain>
    </source>
</reference>
<comment type="caution">
    <text evidence="1">The sequence shown here is derived from an EMBL/GenBank/DDBJ whole genome shotgun (WGS) entry which is preliminary data.</text>
</comment>
<name>A0A918PV61_9CAUL</name>
<protein>
    <submittedName>
        <fullName evidence="1">Uncharacterized protein</fullName>
    </submittedName>
</protein>
<reference evidence="1" key="1">
    <citation type="journal article" date="2014" name="Int. J. Syst. Evol. Microbiol.">
        <title>Complete genome sequence of Corynebacterium casei LMG S-19264T (=DSM 44701T), isolated from a smear-ripened cheese.</title>
        <authorList>
            <consortium name="US DOE Joint Genome Institute (JGI-PGF)"/>
            <person name="Walter F."/>
            <person name="Albersmeier A."/>
            <person name="Kalinowski J."/>
            <person name="Ruckert C."/>
        </authorList>
    </citation>
    <scope>NUCLEOTIDE SEQUENCE</scope>
    <source>
        <strain evidence="1">KCTC 32296</strain>
    </source>
</reference>
<keyword evidence="2" id="KW-1185">Reference proteome</keyword>
<evidence type="ECO:0000313" key="1">
    <source>
        <dbReference type="EMBL" id="GGZ23232.1"/>
    </source>
</evidence>
<dbReference type="Proteomes" id="UP000662572">
    <property type="component" value="Unassembled WGS sequence"/>
</dbReference>
<accession>A0A918PV61</accession>
<gene>
    <name evidence="1" type="ORF">GCM10011273_05220</name>
</gene>
<proteinExistence type="predicted"/>
<dbReference type="AlphaFoldDB" id="A0A918PV61"/>
<organism evidence="1 2">
    <name type="scientific">Asticcacaulis endophyticus</name>
    <dbReference type="NCBI Taxonomy" id="1395890"/>
    <lineage>
        <taxon>Bacteria</taxon>
        <taxon>Pseudomonadati</taxon>
        <taxon>Pseudomonadota</taxon>
        <taxon>Alphaproteobacteria</taxon>
        <taxon>Caulobacterales</taxon>
        <taxon>Caulobacteraceae</taxon>
        <taxon>Asticcacaulis</taxon>
    </lineage>
</organism>
<sequence>MVNVKKGGELDMTECMTLASHFKDLAKQGLVDVKFYVRNLDEAVSEQVCSEVNALYAARSAGKIKALNFEDSRRANT</sequence>
<dbReference type="EMBL" id="BMZB01000001">
    <property type="protein sequence ID" value="GGZ23232.1"/>
    <property type="molecule type" value="Genomic_DNA"/>
</dbReference>
<evidence type="ECO:0000313" key="2">
    <source>
        <dbReference type="Proteomes" id="UP000662572"/>
    </source>
</evidence>